<proteinExistence type="predicted"/>
<accession>A0A127P9P6</accession>
<dbReference type="Proteomes" id="UP000072421">
    <property type="component" value="Chromosome"/>
</dbReference>
<dbReference type="EMBL" id="CP013232">
    <property type="protein sequence ID" value="AMO94549.1"/>
    <property type="molecule type" value="Genomic_DNA"/>
</dbReference>
<sequence>MSIIAFIANPYFYKKEYREFSIFTRKNYNSFPMISARALMVASFRFVPRFLLVSLRMSENANKSVNSCKIFHSSIFPLGN</sequence>
<organism evidence="1">
    <name type="scientific">Collimonas fungivorans</name>
    <dbReference type="NCBI Taxonomy" id="158899"/>
    <lineage>
        <taxon>Bacteria</taxon>
        <taxon>Pseudomonadati</taxon>
        <taxon>Pseudomonadota</taxon>
        <taxon>Betaproteobacteria</taxon>
        <taxon>Burkholderiales</taxon>
        <taxon>Oxalobacteraceae</taxon>
        <taxon>Collimonas</taxon>
    </lineage>
</organism>
<gene>
    <name evidence="1" type="ORF">CFter6_1852</name>
</gene>
<dbReference type="PATRIC" id="fig|158899.10.peg.1856"/>
<name>A0A127P9P6_9BURK</name>
<protein>
    <submittedName>
        <fullName evidence="1">Uncharacterized protein</fullName>
    </submittedName>
</protein>
<evidence type="ECO:0000313" key="2">
    <source>
        <dbReference type="Proteomes" id="UP000072421"/>
    </source>
</evidence>
<dbReference type="AlphaFoldDB" id="A0A127P9P6"/>
<reference evidence="1 2" key="1">
    <citation type="submission" date="2015-11" db="EMBL/GenBank/DDBJ databases">
        <title>Exploring the genomic traits of fungus-feeding bacterial genus Collimonas.</title>
        <authorList>
            <person name="Song C."/>
            <person name="Schmidt R."/>
            <person name="de Jager V."/>
            <person name="Krzyzanowska D."/>
            <person name="Jongedijk E."/>
            <person name="Cankar K."/>
            <person name="Beekwilder J."/>
            <person name="van Veen A."/>
            <person name="de Boer W."/>
            <person name="van Veen J.A."/>
            <person name="Garbeva P."/>
        </authorList>
    </citation>
    <scope>NUCLEOTIDE SEQUENCE [LARGE SCALE GENOMIC DNA]</scope>
    <source>
        <strain evidence="1 2">Ter6</strain>
    </source>
</reference>
<evidence type="ECO:0000313" key="1">
    <source>
        <dbReference type="EMBL" id="AMO94549.1"/>
    </source>
</evidence>